<proteinExistence type="predicted"/>
<keyword evidence="3" id="KW-1185">Reference proteome</keyword>
<evidence type="ECO:0000313" key="2">
    <source>
        <dbReference type="EMBL" id="CAI9165309.1"/>
    </source>
</evidence>
<gene>
    <name evidence="2" type="ORF">MRATA1EN1_LOCUS14271</name>
</gene>
<feature type="compositionally biased region" description="Low complexity" evidence="1">
    <location>
        <begin position="51"/>
        <end position="72"/>
    </location>
</feature>
<dbReference type="EMBL" id="OX459960">
    <property type="protein sequence ID" value="CAI9165309.1"/>
    <property type="molecule type" value="Genomic_DNA"/>
</dbReference>
<accession>A0ABN8YV25</accession>
<name>A0ABN8YV25_RANTA</name>
<reference evidence="2" key="1">
    <citation type="submission" date="2023-04" db="EMBL/GenBank/DDBJ databases">
        <authorList>
            <consortium name="ELIXIR-Norway"/>
        </authorList>
    </citation>
    <scope>NUCLEOTIDE SEQUENCE [LARGE SCALE GENOMIC DNA]</scope>
</reference>
<feature type="compositionally biased region" description="Low complexity" evidence="1">
    <location>
        <begin position="132"/>
        <end position="146"/>
    </location>
</feature>
<evidence type="ECO:0000313" key="3">
    <source>
        <dbReference type="Proteomes" id="UP001176941"/>
    </source>
</evidence>
<organism evidence="2 3">
    <name type="scientific">Rangifer tarandus platyrhynchus</name>
    <name type="common">Svalbard reindeer</name>
    <dbReference type="NCBI Taxonomy" id="3082113"/>
    <lineage>
        <taxon>Eukaryota</taxon>
        <taxon>Metazoa</taxon>
        <taxon>Chordata</taxon>
        <taxon>Craniata</taxon>
        <taxon>Vertebrata</taxon>
        <taxon>Euteleostomi</taxon>
        <taxon>Mammalia</taxon>
        <taxon>Eutheria</taxon>
        <taxon>Laurasiatheria</taxon>
        <taxon>Artiodactyla</taxon>
        <taxon>Ruminantia</taxon>
        <taxon>Pecora</taxon>
        <taxon>Cervidae</taxon>
        <taxon>Odocoileinae</taxon>
        <taxon>Rangifer</taxon>
    </lineage>
</organism>
<dbReference type="Proteomes" id="UP001176941">
    <property type="component" value="Chromosome 24"/>
</dbReference>
<evidence type="ECO:0000256" key="1">
    <source>
        <dbReference type="SAM" id="MobiDB-lite"/>
    </source>
</evidence>
<protein>
    <submittedName>
        <fullName evidence="2">Uncharacterized protein</fullName>
    </submittedName>
</protein>
<feature type="compositionally biased region" description="Low complexity" evidence="1">
    <location>
        <begin position="92"/>
        <end position="102"/>
    </location>
</feature>
<sequence>MQASCRSQSLCHRAKYVQLAQELEKLKEDPGEGRKGTASKGGISPAENRESSPSPRARPAVAPRPAVSGCAPRGRRAGGASGQPRTGPQASLRAEAPRALPLGRRRRDMAQALRPQTSPGWESSGRRRGKRAPFAAPGTAAVARRL</sequence>
<feature type="region of interest" description="Disordered" evidence="1">
    <location>
        <begin position="25"/>
        <end position="146"/>
    </location>
</feature>
<feature type="compositionally biased region" description="Basic and acidic residues" evidence="1">
    <location>
        <begin position="25"/>
        <end position="35"/>
    </location>
</feature>